<dbReference type="Proteomes" id="UP000218231">
    <property type="component" value="Unassembled WGS sequence"/>
</dbReference>
<dbReference type="Pfam" id="PF13551">
    <property type="entry name" value="HTH_29"/>
    <property type="match status" value="1"/>
</dbReference>
<feature type="region of interest" description="Disordered" evidence="2">
    <location>
        <begin position="101"/>
        <end position="122"/>
    </location>
</feature>
<keyword evidence="4" id="KW-1185">Reference proteome</keyword>
<gene>
    <name evidence="3" type="ORF">WR25_21858</name>
</gene>
<dbReference type="STRING" id="2018661.A0A2A2LCT1"/>
<feature type="compositionally biased region" description="Basic and acidic residues" evidence="2">
    <location>
        <begin position="48"/>
        <end position="63"/>
    </location>
</feature>
<dbReference type="Gene3D" id="1.10.10.10">
    <property type="entry name" value="Winged helix-like DNA-binding domain superfamily/Winged helix DNA-binding domain"/>
    <property type="match status" value="1"/>
</dbReference>
<evidence type="ECO:0000256" key="2">
    <source>
        <dbReference type="SAM" id="MobiDB-lite"/>
    </source>
</evidence>
<feature type="region of interest" description="Disordered" evidence="2">
    <location>
        <begin position="45"/>
        <end position="64"/>
    </location>
</feature>
<evidence type="ECO:0000313" key="3">
    <source>
        <dbReference type="EMBL" id="PAV83983.1"/>
    </source>
</evidence>
<dbReference type="InterPro" id="IPR009057">
    <property type="entry name" value="Homeodomain-like_sf"/>
</dbReference>
<accession>A0A2A2LCT1</accession>
<protein>
    <recommendedName>
        <fullName evidence="5">Transposase IS30-like HTH domain-containing protein</fullName>
    </recommendedName>
</protein>
<dbReference type="InterPro" id="IPR036388">
    <property type="entry name" value="WH-like_DNA-bd_sf"/>
</dbReference>
<comment type="subcellular location">
    <subcellularLocation>
        <location evidence="1">Nucleus</location>
    </subcellularLocation>
</comment>
<evidence type="ECO:0000256" key="1">
    <source>
        <dbReference type="ARBA" id="ARBA00004123"/>
    </source>
</evidence>
<dbReference type="SUPFAM" id="SSF46689">
    <property type="entry name" value="Homeodomain-like"/>
    <property type="match status" value="1"/>
</dbReference>
<dbReference type="AlphaFoldDB" id="A0A2A2LCT1"/>
<organism evidence="3 4">
    <name type="scientific">Diploscapter pachys</name>
    <dbReference type="NCBI Taxonomy" id="2018661"/>
    <lineage>
        <taxon>Eukaryota</taxon>
        <taxon>Metazoa</taxon>
        <taxon>Ecdysozoa</taxon>
        <taxon>Nematoda</taxon>
        <taxon>Chromadorea</taxon>
        <taxon>Rhabditida</taxon>
        <taxon>Rhabditina</taxon>
        <taxon>Rhabditomorpha</taxon>
        <taxon>Rhabditoidea</taxon>
        <taxon>Rhabditidae</taxon>
        <taxon>Diploscapter</taxon>
    </lineage>
</organism>
<dbReference type="PANTHER" id="PTHR46068">
    <property type="entry name" value="PROTEIN CBG27172"/>
    <property type="match status" value="1"/>
</dbReference>
<reference evidence="3 4" key="1">
    <citation type="journal article" date="2017" name="Curr. Biol.">
        <title>Genome architecture and evolution of a unichromosomal asexual nematode.</title>
        <authorList>
            <person name="Fradin H."/>
            <person name="Zegar C."/>
            <person name="Gutwein M."/>
            <person name="Lucas J."/>
            <person name="Kovtun M."/>
            <person name="Corcoran D."/>
            <person name="Baugh L.R."/>
            <person name="Kiontke K."/>
            <person name="Gunsalus K."/>
            <person name="Fitch D.H."/>
            <person name="Piano F."/>
        </authorList>
    </citation>
    <scope>NUCLEOTIDE SEQUENCE [LARGE SCALE GENOMIC DNA]</scope>
    <source>
        <strain evidence="3">PF1309</strain>
    </source>
</reference>
<evidence type="ECO:0008006" key="5">
    <source>
        <dbReference type="Google" id="ProtNLM"/>
    </source>
</evidence>
<dbReference type="EMBL" id="LIAE01006899">
    <property type="protein sequence ID" value="PAV83983.1"/>
    <property type="molecule type" value="Genomic_DNA"/>
</dbReference>
<proteinExistence type="predicted"/>
<comment type="caution">
    <text evidence="3">The sequence shown here is derived from an EMBL/GenBank/DDBJ whole genome shotgun (WGS) entry which is preliminary data.</text>
</comment>
<evidence type="ECO:0000313" key="4">
    <source>
        <dbReference type="Proteomes" id="UP000218231"/>
    </source>
</evidence>
<name>A0A2A2LCT1_9BILA</name>
<dbReference type="OrthoDB" id="5874359at2759"/>
<dbReference type="PANTHER" id="PTHR46068:SF1">
    <property type="entry name" value="TRANSPOSASE IS30-LIKE HTH DOMAIN-CONTAINING PROTEIN"/>
    <property type="match status" value="1"/>
</dbReference>
<sequence>MAASHSKRCAIIELHKAGHKISAISKLLGATRQTVWRQIKRYQELGTMDDRPRSGRPKSDKTQKARQAIAVEMTANPEVSLRKMARDLEISPTTVGRIVKNELNLKPHYQQKRKNKPANAQA</sequence>
<dbReference type="GO" id="GO:0005634">
    <property type="term" value="C:nucleus"/>
    <property type="evidence" value="ECO:0007669"/>
    <property type="project" value="UniProtKB-SubCell"/>
</dbReference>